<gene>
    <name evidence="1" type="primary">GSH1_1</name>
    <name evidence="1" type="ORF">LTR37_002376</name>
</gene>
<evidence type="ECO:0000313" key="1">
    <source>
        <dbReference type="EMBL" id="KAK3722385.1"/>
    </source>
</evidence>
<dbReference type="EC" id="6.3.2.2" evidence="1"/>
<dbReference type="Proteomes" id="UP001281147">
    <property type="component" value="Unassembled WGS sequence"/>
</dbReference>
<name>A0ACC3NUA9_9PEZI</name>
<accession>A0ACC3NUA9</accession>
<keyword evidence="2" id="KW-1185">Reference proteome</keyword>
<sequence length="520" mass="57405">MDAANRRYARLTLPFPTTFLMTLASIFVNTKLTIIRPQLPALSYLDVEKTKREEDSYSFRHTDALQNQNGIPPGAPSFQHPSGPPPPYSHPPSEHANNWPGAKSAVHIPSDLRRTSGEEHDITKQTSRQSLPSISEALGVDSQTSFPASTSTPLPTPQTTHLPQPQSAAPLSPRSAERRSYTMEPPQPHIPYQYSYFRQDSAGPQTYSSSDLAKPGYGPHQDSRPPLHLQTSQPPTRAPIPTTQPTASPRFEQQTSHSSGSMGPPSFPYGYTPYPPKYAQPELSTKHSSGPIYQPSTQFTAPQTPPSSFKAESARSQYPDDHSASTYGESVKRHLDLYDLEAALSEISQISGIMQDFSRRYGDRMHQNARTGPSLSTLPSMIEVDDMISKSRIQVDSLSKIREVILTQQLAYEQQMADQRQQHKTFAESPAPVAEHLADGVENRDAFAGSDTKKRRGRAAPPGRCHSCNRAETPEWRRGPDGARTLCNACGLHYAKLTRKQTTASKTANVGNSNLRPKES</sequence>
<protein>
    <submittedName>
        <fullName evidence="1">Glutamate--cysteine ligase</fullName>
        <ecNumber evidence="1">6.3.2.2</ecNumber>
    </submittedName>
</protein>
<proteinExistence type="predicted"/>
<reference evidence="1" key="1">
    <citation type="submission" date="2023-07" db="EMBL/GenBank/DDBJ databases">
        <title>Black Yeasts Isolated from many extreme environments.</title>
        <authorList>
            <person name="Coleine C."/>
            <person name="Stajich J.E."/>
            <person name="Selbmann L."/>
        </authorList>
    </citation>
    <scope>NUCLEOTIDE SEQUENCE</scope>
    <source>
        <strain evidence="1">CCFEE 5714</strain>
    </source>
</reference>
<comment type="caution">
    <text evidence="1">The sequence shown here is derived from an EMBL/GenBank/DDBJ whole genome shotgun (WGS) entry which is preliminary data.</text>
</comment>
<keyword evidence="1" id="KW-0436">Ligase</keyword>
<evidence type="ECO:0000313" key="2">
    <source>
        <dbReference type="Proteomes" id="UP001281147"/>
    </source>
</evidence>
<organism evidence="1 2">
    <name type="scientific">Vermiconidia calcicola</name>
    <dbReference type="NCBI Taxonomy" id="1690605"/>
    <lineage>
        <taxon>Eukaryota</taxon>
        <taxon>Fungi</taxon>
        <taxon>Dikarya</taxon>
        <taxon>Ascomycota</taxon>
        <taxon>Pezizomycotina</taxon>
        <taxon>Dothideomycetes</taxon>
        <taxon>Dothideomycetidae</taxon>
        <taxon>Mycosphaerellales</taxon>
        <taxon>Extremaceae</taxon>
        <taxon>Vermiconidia</taxon>
    </lineage>
</organism>
<dbReference type="EMBL" id="JAUTXU010000013">
    <property type="protein sequence ID" value="KAK3722385.1"/>
    <property type="molecule type" value="Genomic_DNA"/>
</dbReference>